<gene>
    <name evidence="3" type="ORF">NPRO_21080</name>
</gene>
<dbReference type="EMBL" id="AP021858">
    <property type="protein sequence ID" value="BBO24513.1"/>
    <property type="molecule type" value="Genomic_DNA"/>
</dbReference>
<dbReference type="SUPFAM" id="SSF55486">
    <property type="entry name" value="Metalloproteases ('zincins'), catalytic domain"/>
    <property type="match status" value="1"/>
</dbReference>
<name>A0A809RAB5_9BACT</name>
<accession>A0A809RAB5</accession>
<dbReference type="NCBIfam" id="TIGR03382">
    <property type="entry name" value="GC_trans_RRR"/>
    <property type="match status" value="1"/>
</dbReference>
<dbReference type="Pfam" id="PF07589">
    <property type="entry name" value="PEP-CTERM"/>
    <property type="match status" value="1"/>
</dbReference>
<evidence type="ECO:0000313" key="3">
    <source>
        <dbReference type="EMBL" id="BBO24513.1"/>
    </source>
</evidence>
<reference evidence="3" key="1">
    <citation type="journal article" name="DNA Res.">
        <title>The physiological potential of anammox bacteria as revealed by their core genome structure.</title>
        <authorList>
            <person name="Okubo T."/>
            <person name="Toyoda A."/>
            <person name="Fukuhara K."/>
            <person name="Uchiyama I."/>
            <person name="Harigaya Y."/>
            <person name="Kuroiwa M."/>
            <person name="Suzuki T."/>
            <person name="Murakami Y."/>
            <person name="Suwa Y."/>
            <person name="Takami H."/>
        </authorList>
    </citation>
    <scope>NUCLEOTIDE SEQUENCE</scope>
    <source>
        <strain evidence="3">317325-2</strain>
    </source>
</reference>
<dbReference type="NCBIfam" id="TIGR02595">
    <property type="entry name" value="PEP_CTERM"/>
    <property type="match status" value="1"/>
</dbReference>
<proteinExistence type="predicted"/>
<evidence type="ECO:0000313" key="4">
    <source>
        <dbReference type="Proteomes" id="UP000662873"/>
    </source>
</evidence>
<feature type="signal peptide" evidence="1">
    <location>
        <begin position="1"/>
        <end position="21"/>
    </location>
</feature>
<dbReference type="AlphaFoldDB" id="A0A809RAB5"/>
<sequence length="236" mass="25419">MNRKCMALAAACALLASAALAADKKVVVNPILVAKSDGSARAAFAAYEVYADKIWDQANIMIDFLAPTYLDDTAYWAFDYSNAWSLVTDPGHGQSGDALTINAFFVDHIYNASVYGFAYYDQPYMVLDVQNILGYSALGRVDTFSHELGHNLYLPHYDVANPGDPNAADHLMASGGIRNIPQDLGDVAPDGNGWDLLGADEIDTARASRFAQAVPEPATLAVLGAGLAILSRRRRK</sequence>
<protein>
    <recommendedName>
        <fullName evidence="2">Ice-binding protein C-terminal domain-containing protein</fullName>
    </recommendedName>
</protein>
<dbReference type="KEGG" id="npy:NPRO_21080"/>
<dbReference type="InterPro" id="IPR017756">
    <property type="entry name" value="TM_Gly-Cys-Arg_CS"/>
</dbReference>
<dbReference type="Proteomes" id="UP000662873">
    <property type="component" value="Chromosome"/>
</dbReference>
<feature type="domain" description="Ice-binding protein C-terminal" evidence="2">
    <location>
        <begin position="213"/>
        <end position="235"/>
    </location>
</feature>
<evidence type="ECO:0000259" key="2">
    <source>
        <dbReference type="Pfam" id="PF07589"/>
    </source>
</evidence>
<organism evidence="3 4">
    <name type="scientific">Candidatus Nitrosymbiomonas proteolyticus</name>
    <dbReference type="NCBI Taxonomy" id="2608984"/>
    <lineage>
        <taxon>Bacteria</taxon>
        <taxon>Bacillati</taxon>
        <taxon>Armatimonadota</taxon>
        <taxon>Armatimonadota incertae sedis</taxon>
        <taxon>Candidatus Nitrosymbiomonas</taxon>
    </lineage>
</organism>
<dbReference type="InterPro" id="IPR013424">
    <property type="entry name" value="Ice-binding_C"/>
</dbReference>
<feature type="chain" id="PRO_5035231198" description="Ice-binding protein C-terminal domain-containing protein" evidence="1">
    <location>
        <begin position="22"/>
        <end position="236"/>
    </location>
</feature>
<evidence type="ECO:0000256" key="1">
    <source>
        <dbReference type="SAM" id="SignalP"/>
    </source>
</evidence>
<keyword evidence="1" id="KW-0732">Signal</keyword>